<keyword evidence="13" id="KW-0496">Mitochondrion</keyword>
<keyword evidence="6" id="KW-0375">Hydrogen ion transport</keyword>
<evidence type="ECO:0000256" key="5">
    <source>
        <dbReference type="ARBA" id="ARBA00022692"/>
    </source>
</evidence>
<evidence type="ECO:0000256" key="3">
    <source>
        <dbReference type="ARBA" id="ARBA00022448"/>
    </source>
</evidence>
<evidence type="ECO:0000256" key="11">
    <source>
        <dbReference type="RuleBase" id="RU004450"/>
    </source>
</evidence>
<evidence type="ECO:0000256" key="7">
    <source>
        <dbReference type="ARBA" id="ARBA00022989"/>
    </source>
</evidence>
<evidence type="ECO:0000256" key="9">
    <source>
        <dbReference type="ARBA" id="ARBA00023136"/>
    </source>
</evidence>
<dbReference type="InterPro" id="IPR000568">
    <property type="entry name" value="ATP_synth_F0_asu"/>
</dbReference>
<evidence type="ECO:0000313" key="13">
    <source>
        <dbReference type="EMBL" id="QDO71861.1"/>
    </source>
</evidence>
<evidence type="ECO:0000256" key="6">
    <source>
        <dbReference type="ARBA" id="ARBA00022781"/>
    </source>
</evidence>
<evidence type="ECO:0000256" key="8">
    <source>
        <dbReference type="ARBA" id="ARBA00023065"/>
    </source>
</evidence>
<dbReference type="EMBL" id="MK721542">
    <property type="protein sequence ID" value="QDO71861.1"/>
    <property type="molecule type" value="Genomic_DNA"/>
</dbReference>
<dbReference type="GO" id="GO:0005743">
    <property type="term" value="C:mitochondrial inner membrane"/>
    <property type="evidence" value="ECO:0007669"/>
    <property type="project" value="UniProtKB-SubCell"/>
</dbReference>
<dbReference type="CDD" id="cd00310">
    <property type="entry name" value="ATP-synt_Fo_a_6"/>
    <property type="match status" value="1"/>
</dbReference>
<keyword evidence="9 12" id="KW-0472">Membrane</keyword>
<keyword evidence="5 12" id="KW-0812">Transmembrane</keyword>
<dbReference type="GO" id="GO:0045259">
    <property type="term" value="C:proton-transporting ATP synthase complex"/>
    <property type="evidence" value="ECO:0007669"/>
    <property type="project" value="UniProtKB-KW"/>
</dbReference>
<evidence type="ECO:0000256" key="10">
    <source>
        <dbReference type="ARBA" id="ARBA00023310"/>
    </source>
</evidence>
<dbReference type="RefSeq" id="YP_009681479.1">
    <property type="nucleotide sequence ID" value="NC_044127.1"/>
</dbReference>
<feature type="transmembrane region" description="Helical" evidence="12">
    <location>
        <begin position="22"/>
        <end position="43"/>
    </location>
</feature>
<evidence type="ECO:0000256" key="12">
    <source>
        <dbReference type="SAM" id="Phobius"/>
    </source>
</evidence>
<dbReference type="PANTHER" id="PTHR11410:SF0">
    <property type="entry name" value="ATP SYNTHASE SUBUNIT A"/>
    <property type="match status" value="1"/>
</dbReference>
<dbReference type="AlphaFoldDB" id="A0A516EZC4"/>
<accession>A0A516EZC4</accession>
<dbReference type="PANTHER" id="PTHR11410">
    <property type="entry name" value="ATP SYNTHASE SUBUNIT A"/>
    <property type="match status" value="1"/>
</dbReference>
<evidence type="ECO:0000256" key="2">
    <source>
        <dbReference type="ARBA" id="ARBA00006810"/>
    </source>
</evidence>
<dbReference type="PRINTS" id="PR00123">
    <property type="entry name" value="ATPASEA"/>
</dbReference>
<keyword evidence="4" id="KW-0138">CF(0)</keyword>
<protein>
    <recommendedName>
        <fullName evidence="11">ATP synthase subunit a</fullName>
    </recommendedName>
</protein>
<geneLocation type="mitochondrion" evidence="13"/>
<gene>
    <name evidence="13" type="primary">atp6</name>
</gene>
<comment type="subcellular location">
    <subcellularLocation>
        <location evidence="1">Membrane</location>
        <topology evidence="1">Multi-pass membrane protein</topology>
    </subcellularLocation>
    <subcellularLocation>
        <location evidence="11">Mitochondrion inner membrane</location>
        <topology evidence="11">Multi-pass membrane protein</topology>
    </subcellularLocation>
</comment>
<dbReference type="NCBIfam" id="TIGR01131">
    <property type="entry name" value="ATP_synt_6_or_A"/>
    <property type="match status" value="1"/>
</dbReference>
<proteinExistence type="inferred from homology"/>
<comment type="similarity">
    <text evidence="2">Belongs to the ATPase A chain family.</text>
</comment>
<keyword evidence="10" id="KW-0066">ATP synthesis</keyword>
<name>A0A516EZC4_9BIVA</name>
<evidence type="ECO:0000256" key="4">
    <source>
        <dbReference type="ARBA" id="ARBA00022547"/>
    </source>
</evidence>
<sequence>MGMDVFSVFDDNQLNTFSWSNVFLWGWSLFLFVTLLSKLILWLDLSRVKIVFFTIGKLVSDVVGSSVLSGFSVVIFSLFILILWSNFTSVIPYFYPVSCHIPYIASFSLYVWMSLVISSLVNSYMQVLGSLVPSGSPMSLSPLLVLIEMVSSLIRPLVLVMRLVFNLVTGQILLGLLGETFLEVLLVGSFVNLGLVMMVSMVYSFFELFVCLLQSYIFCQLLYCYSEDHSLF</sequence>
<dbReference type="SUPFAM" id="SSF81336">
    <property type="entry name" value="F1F0 ATP synthase subunit A"/>
    <property type="match status" value="1"/>
</dbReference>
<keyword evidence="8" id="KW-0406">Ion transport</keyword>
<feature type="transmembrane region" description="Helical" evidence="12">
    <location>
        <begin position="107"/>
        <end position="125"/>
    </location>
</feature>
<dbReference type="GeneID" id="41039359"/>
<dbReference type="GO" id="GO:0046933">
    <property type="term" value="F:proton-transporting ATP synthase activity, rotational mechanism"/>
    <property type="evidence" value="ECO:0007669"/>
    <property type="project" value="TreeGrafter"/>
</dbReference>
<reference evidence="13" key="1">
    <citation type="journal article" date="2019" name="Mol. Phylogenet. Evol.">
        <title>A mitochondrial genome phylogeny of Mytilidae (Bivalvia: Mytilida).</title>
        <authorList>
            <person name="Lee Y."/>
            <person name="Kwak H."/>
            <person name="Shin J."/>
            <person name="Kim S.C."/>
            <person name="Kim T."/>
            <person name="Park J.K."/>
        </authorList>
    </citation>
    <scope>NUCLEOTIDE SEQUENCE</scope>
</reference>
<keyword evidence="3" id="KW-0813">Transport</keyword>
<dbReference type="InterPro" id="IPR045083">
    <property type="entry name" value="ATP_synth_F0_asu_bact/mt"/>
</dbReference>
<dbReference type="InterPro" id="IPR035908">
    <property type="entry name" value="F0_ATP_A_sf"/>
</dbReference>
<keyword evidence="7 12" id="KW-1133">Transmembrane helix</keyword>
<evidence type="ECO:0000256" key="1">
    <source>
        <dbReference type="ARBA" id="ARBA00004141"/>
    </source>
</evidence>
<feature type="transmembrane region" description="Helical" evidence="12">
    <location>
        <begin position="172"/>
        <end position="195"/>
    </location>
</feature>
<dbReference type="Pfam" id="PF00119">
    <property type="entry name" value="ATP-synt_A"/>
    <property type="match status" value="1"/>
</dbReference>
<dbReference type="Gene3D" id="1.20.120.220">
    <property type="entry name" value="ATP synthase, F0 complex, subunit A"/>
    <property type="match status" value="1"/>
</dbReference>
<organism evidence="13">
    <name type="scientific">Mytilisepta keenae</name>
    <dbReference type="NCBI Taxonomy" id="2590091"/>
    <lineage>
        <taxon>Eukaryota</taxon>
        <taxon>Metazoa</taxon>
        <taxon>Spiralia</taxon>
        <taxon>Lophotrochozoa</taxon>
        <taxon>Mollusca</taxon>
        <taxon>Bivalvia</taxon>
        <taxon>Autobranchia</taxon>
        <taxon>Pteriomorphia</taxon>
        <taxon>Mytilida</taxon>
        <taxon>Mytiloidea</taxon>
        <taxon>Mytilidae</taxon>
        <taxon>Brachidontinae</taxon>
        <taxon>Mytilisepta</taxon>
    </lineage>
</organism>